<dbReference type="EMBL" id="FONR01000064">
    <property type="protein sequence ID" value="SFH22428.1"/>
    <property type="molecule type" value="Genomic_DNA"/>
</dbReference>
<accession>A0A1I2Y9J1</accession>
<protein>
    <submittedName>
        <fullName evidence="1">Uncharacterized protein</fullName>
    </submittedName>
</protein>
<reference evidence="1 2" key="1">
    <citation type="submission" date="2016-10" db="EMBL/GenBank/DDBJ databases">
        <authorList>
            <person name="de Groot N.N."/>
        </authorList>
    </citation>
    <scope>NUCLEOTIDE SEQUENCE [LARGE SCALE GENOMIC DNA]</scope>
    <source>
        <strain evidence="1 2">OK461</strain>
    </source>
</reference>
<dbReference type="RefSeq" id="WP_256259525.1">
    <property type="nucleotide sequence ID" value="NZ_FONR01000064.1"/>
</dbReference>
<name>A0A1I2Y9J1_9ACTN</name>
<proteinExistence type="predicted"/>
<dbReference type="AlphaFoldDB" id="A0A1I2Y9J1"/>
<dbReference type="Proteomes" id="UP000181942">
    <property type="component" value="Unassembled WGS sequence"/>
</dbReference>
<organism evidence="1 2">
    <name type="scientific">Streptomyces mirabilis</name>
    <dbReference type="NCBI Taxonomy" id="68239"/>
    <lineage>
        <taxon>Bacteria</taxon>
        <taxon>Bacillati</taxon>
        <taxon>Actinomycetota</taxon>
        <taxon>Actinomycetes</taxon>
        <taxon>Kitasatosporales</taxon>
        <taxon>Streptomycetaceae</taxon>
        <taxon>Streptomyces</taxon>
    </lineage>
</organism>
<evidence type="ECO:0000313" key="2">
    <source>
        <dbReference type="Proteomes" id="UP000181942"/>
    </source>
</evidence>
<sequence>MSKQDTDLTRDAVAERAARVLDRCVIGPFLPGYRLNFCGWR</sequence>
<gene>
    <name evidence="1" type="ORF">SAMN02787118_1649</name>
</gene>
<evidence type="ECO:0000313" key="1">
    <source>
        <dbReference type="EMBL" id="SFH22428.1"/>
    </source>
</evidence>